<dbReference type="PANTHER" id="PTHR43610">
    <property type="entry name" value="BLL6696 PROTEIN"/>
    <property type="match status" value="1"/>
</dbReference>
<dbReference type="AlphaFoldDB" id="A0A0L0HLT1"/>
<dbReference type="eggNOG" id="ENOG502SSJZ">
    <property type="taxonomic scope" value="Eukaryota"/>
</dbReference>
<dbReference type="PANTHER" id="PTHR43610:SF1">
    <property type="entry name" value="N-ACETYLTRANSFERASE DOMAIN-CONTAINING PROTEIN"/>
    <property type="match status" value="1"/>
</dbReference>
<dbReference type="PROSITE" id="PS51186">
    <property type="entry name" value="GNAT"/>
    <property type="match status" value="1"/>
</dbReference>
<dbReference type="Proteomes" id="UP000053201">
    <property type="component" value="Unassembled WGS sequence"/>
</dbReference>
<dbReference type="InterPro" id="IPR016181">
    <property type="entry name" value="Acyl_CoA_acyltransferase"/>
</dbReference>
<gene>
    <name evidence="2" type="ORF">SPPG_03560</name>
</gene>
<organism evidence="2 3">
    <name type="scientific">Spizellomyces punctatus (strain DAOM BR117)</name>
    <dbReference type="NCBI Taxonomy" id="645134"/>
    <lineage>
        <taxon>Eukaryota</taxon>
        <taxon>Fungi</taxon>
        <taxon>Fungi incertae sedis</taxon>
        <taxon>Chytridiomycota</taxon>
        <taxon>Chytridiomycota incertae sedis</taxon>
        <taxon>Chytridiomycetes</taxon>
        <taxon>Spizellomycetales</taxon>
        <taxon>Spizellomycetaceae</taxon>
        <taxon>Spizellomyces</taxon>
    </lineage>
</organism>
<dbReference type="EMBL" id="KQ257454">
    <property type="protein sequence ID" value="KND01769.1"/>
    <property type="molecule type" value="Genomic_DNA"/>
</dbReference>
<dbReference type="OMA" id="CAFTLND"/>
<keyword evidence="3" id="KW-1185">Reference proteome</keyword>
<protein>
    <recommendedName>
        <fullName evidence="1">N-acetyltransferase domain-containing protein</fullName>
    </recommendedName>
</protein>
<dbReference type="RefSeq" id="XP_016609808.1">
    <property type="nucleotide sequence ID" value="XM_016751824.1"/>
</dbReference>
<evidence type="ECO:0000313" key="3">
    <source>
        <dbReference type="Proteomes" id="UP000053201"/>
    </source>
</evidence>
<evidence type="ECO:0000313" key="2">
    <source>
        <dbReference type="EMBL" id="KND01769.1"/>
    </source>
</evidence>
<dbReference type="SUPFAM" id="SSF55729">
    <property type="entry name" value="Acyl-CoA N-acyltransferases (Nat)"/>
    <property type="match status" value="1"/>
</dbReference>
<dbReference type="GO" id="GO:0016747">
    <property type="term" value="F:acyltransferase activity, transferring groups other than amino-acyl groups"/>
    <property type="evidence" value="ECO:0007669"/>
    <property type="project" value="InterPro"/>
</dbReference>
<dbReference type="InterPro" id="IPR000182">
    <property type="entry name" value="GNAT_dom"/>
</dbReference>
<dbReference type="Pfam" id="PF13302">
    <property type="entry name" value="Acetyltransf_3"/>
    <property type="match status" value="1"/>
</dbReference>
<sequence length="205" mass="23220">MAATTQTVNILPPTLTLRGPRIILRTHEVQDYPVIRDFLSDPTTMTYLPGLLKEWTLEEVTERQESRVADQKKGLGLPLSVILPGDEETLIGTSGFRTLDLVKRCAEFGIILRTGFHGKGYAQEIMLVLFTYGFEDLGLEKIEIVTSQRNIPMRRCLERLSIREIGVMQWDDPGPMGDEVAFGYAVLLSDWNDLKLRLRGKIEGR</sequence>
<dbReference type="STRING" id="645134.A0A0L0HLT1"/>
<accession>A0A0L0HLT1</accession>
<dbReference type="GeneID" id="27687069"/>
<feature type="domain" description="N-acetyltransferase" evidence="1">
    <location>
        <begin position="22"/>
        <end position="199"/>
    </location>
</feature>
<reference evidence="2 3" key="1">
    <citation type="submission" date="2009-08" db="EMBL/GenBank/DDBJ databases">
        <title>The Genome Sequence of Spizellomyces punctatus strain DAOM BR117.</title>
        <authorList>
            <consortium name="The Broad Institute Genome Sequencing Platform"/>
            <person name="Russ C."/>
            <person name="Cuomo C."/>
            <person name="Shea T."/>
            <person name="Young S.K."/>
            <person name="Zeng Q."/>
            <person name="Koehrsen M."/>
            <person name="Haas B."/>
            <person name="Borodovsky M."/>
            <person name="Guigo R."/>
            <person name="Alvarado L."/>
            <person name="Berlin A."/>
            <person name="Bochicchio J."/>
            <person name="Borenstein D."/>
            <person name="Chapman S."/>
            <person name="Chen Z."/>
            <person name="Engels R."/>
            <person name="Freedman E."/>
            <person name="Gellesch M."/>
            <person name="Goldberg J."/>
            <person name="Griggs A."/>
            <person name="Gujja S."/>
            <person name="Heiman D."/>
            <person name="Hepburn T."/>
            <person name="Howarth C."/>
            <person name="Jen D."/>
            <person name="Larson L."/>
            <person name="Lewis B."/>
            <person name="Mehta T."/>
            <person name="Park D."/>
            <person name="Pearson M."/>
            <person name="Roberts A."/>
            <person name="Saif S."/>
            <person name="Shenoy N."/>
            <person name="Sisk P."/>
            <person name="Stolte C."/>
            <person name="Sykes S."/>
            <person name="Thomson T."/>
            <person name="Walk T."/>
            <person name="White J."/>
            <person name="Yandava C."/>
            <person name="Burger G."/>
            <person name="Gray M.W."/>
            <person name="Holland P.W.H."/>
            <person name="King N."/>
            <person name="Lang F.B.F."/>
            <person name="Roger A.J."/>
            <person name="Ruiz-Trillo I."/>
            <person name="Lander E."/>
            <person name="Nusbaum C."/>
        </authorList>
    </citation>
    <scope>NUCLEOTIDE SEQUENCE [LARGE SCALE GENOMIC DNA]</scope>
    <source>
        <strain evidence="2 3">DAOM BR117</strain>
    </source>
</reference>
<dbReference type="Gene3D" id="3.40.630.30">
    <property type="match status" value="1"/>
</dbReference>
<dbReference type="VEuPathDB" id="FungiDB:SPPG_03560"/>
<name>A0A0L0HLT1_SPIPD</name>
<dbReference type="InParanoid" id="A0A0L0HLT1"/>
<dbReference type="OrthoDB" id="64477at2759"/>
<proteinExistence type="predicted"/>
<evidence type="ECO:0000259" key="1">
    <source>
        <dbReference type="PROSITE" id="PS51186"/>
    </source>
</evidence>